<protein>
    <submittedName>
        <fullName evidence="2">Unannotated protein</fullName>
    </submittedName>
</protein>
<sequence length="56" mass="5997">MRTYPEPALSTIARFTTTAMAVAGTPGIARMLISIVCASIWVYCFCDAPGRVSATR</sequence>
<keyword evidence="1" id="KW-1133">Transmembrane helix</keyword>
<gene>
    <name evidence="2" type="ORF">UFOPK3099_01857</name>
</gene>
<dbReference type="AlphaFoldDB" id="A0A6J7A7F8"/>
<keyword evidence="1" id="KW-0812">Transmembrane</keyword>
<proteinExistence type="predicted"/>
<feature type="transmembrane region" description="Helical" evidence="1">
    <location>
        <begin position="28"/>
        <end position="46"/>
    </location>
</feature>
<evidence type="ECO:0000313" key="2">
    <source>
        <dbReference type="EMBL" id="CAB4828379.1"/>
    </source>
</evidence>
<name>A0A6J7A7F8_9ZZZZ</name>
<evidence type="ECO:0000256" key="1">
    <source>
        <dbReference type="SAM" id="Phobius"/>
    </source>
</evidence>
<reference evidence="2" key="1">
    <citation type="submission" date="2020-05" db="EMBL/GenBank/DDBJ databases">
        <authorList>
            <person name="Chiriac C."/>
            <person name="Salcher M."/>
            <person name="Ghai R."/>
            <person name="Kavagutti S V."/>
        </authorList>
    </citation>
    <scope>NUCLEOTIDE SEQUENCE</scope>
</reference>
<accession>A0A6J7A7F8</accession>
<keyword evidence="1" id="KW-0472">Membrane</keyword>
<organism evidence="2">
    <name type="scientific">freshwater metagenome</name>
    <dbReference type="NCBI Taxonomy" id="449393"/>
    <lineage>
        <taxon>unclassified sequences</taxon>
        <taxon>metagenomes</taxon>
        <taxon>ecological metagenomes</taxon>
    </lineage>
</organism>
<dbReference type="EMBL" id="CAFAAV010000155">
    <property type="protein sequence ID" value="CAB4828379.1"/>
    <property type="molecule type" value="Genomic_DNA"/>
</dbReference>